<reference evidence="3" key="1">
    <citation type="journal article" date="2019" name="Int. J. Syst. Evol. Microbiol.">
        <title>The Global Catalogue of Microorganisms (GCM) 10K type strain sequencing project: providing services to taxonomists for standard genome sequencing and annotation.</title>
        <authorList>
            <consortium name="The Broad Institute Genomics Platform"/>
            <consortium name="The Broad Institute Genome Sequencing Center for Infectious Disease"/>
            <person name="Wu L."/>
            <person name="Ma J."/>
        </authorList>
    </citation>
    <scope>NUCLEOTIDE SEQUENCE [LARGE SCALE GENOMIC DNA]</scope>
    <source>
        <strain evidence="3">JCM 18283</strain>
    </source>
</reference>
<evidence type="ECO:0008006" key="4">
    <source>
        <dbReference type="Google" id="ProtNLM"/>
    </source>
</evidence>
<dbReference type="RefSeq" id="WP_345331902.1">
    <property type="nucleotide sequence ID" value="NZ_BAABJI010000002.1"/>
</dbReference>
<gene>
    <name evidence="2" type="ORF">GCM10023313_28730</name>
</gene>
<organism evidence="2 3">
    <name type="scientific">Mucilaginibacter defluvii</name>
    <dbReference type="NCBI Taxonomy" id="1196019"/>
    <lineage>
        <taxon>Bacteria</taxon>
        <taxon>Pseudomonadati</taxon>
        <taxon>Bacteroidota</taxon>
        <taxon>Sphingobacteriia</taxon>
        <taxon>Sphingobacteriales</taxon>
        <taxon>Sphingobacteriaceae</taxon>
        <taxon>Mucilaginibacter</taxon>
    </lineage>
</organism>
<name>A0ABP9G081_9SPHI</name>
<evidence type="ECO:0000313" key="3">
    <source>
        <dbReference type="Proteomes" id="UP001501436"/>
    </source>
</evidence>
<dbReference type="Proteomes" id="UP001501436">
    <property type="component" value="Unassembled WGS sequence"/>
</dbReference>
<evidence type="ECO:0000256" key="1">
    <source>
        <dbReference type="SAM" id="SignalP"/>
    </source>
</evidence>
<proteinExistence type="predicted"/>
<sequence length="208" mass="22797">MKKILPLLLILSALVFTASAQTTTSAVTPTEQKLIDSLCDKLNKLDLSNVKTKQQATELFMTAFASHADQMMEIAAERGVDPSDQQAMNKLGQSIGINMMKQKCPGFIRISTIMAGQQLNQETGLKTTAGTFKRIDVKGFNYIVISTASGEQSFLWLRQFPGSEKFMTGAAAKFTGKKIIITSEEVEAYVPAAKGYYKVKEIKGIEVL</sequence>
<comment type="caution">
    <text evidence="2">The sequence shown here is derived from an EMBL/GenBank/DDBJ whole genome shotgun (WGS) entry which is preliminary data.</text>
</comment>
<dbReference type="EMBL" id="BAABJI010000002">
    <property type="protein sequence ID" value="GAA4922932.1"/>
    <property type="molecule type" value="Genomic_DNA"/>
</dbReference>
<feature type="signal peptide" evidence="1">
    <location>
        <begin position="1"/>
        <end position="20"/>
    </location>
</feature>
<feature type="chain" id="PRO_5046021839" description="DUF4252 domain-containing protein" evidence="1">
    <location>
        <begin position="21"/>
        <end position="208"/>
    </location>
</feature>
<accession>A0ABP9G081</accession>
<keyword evidence="3" id="KW-1185">Reference proteome</keyword>
<keyword evidence="1" id="KW-0732">Signal</keyword>
<protein>
    <recommendedName>
        <fullName evidence="4">DUF4252 domain-containing protein</fullName>
    </recommendedName>
</protein>
<evidence type="ECO:0000313" key="2">
    <source>
        <dbReference type="EMBL" id="GAA4922932.1"/>
    </source>
</evidence>